<proteinExistence type="predicted"/>
<dbReference type="RefSeq" id="WP_099953141.1">
    <property type="nucleotide sequence ID" value="NZ_CP028843.1"/>
</dbReference>
<dbReference type="Proteomes" id="UP000244755">
    <property type="component" value="Chromosome 1"/>
</dbReference>
<dbReference type="OrthoDB" id="7999812at2"/>
<reference evidence="1 2" key="1">
    <citation type="submission" date="2018-04" db="EMBL/GenBank/DDBJ databases">
        <title>Methylobacterium sp. PR1016A genome.</title>
        <authorList>
            <person name="Park W."/>
        </authorList>
    </citation>
    <scope>NUCLEOTIDE SEQUENCE [LARGE SCALE GENOMIC DNA]</scope>
    <source>
        <strain evidence="1 2">PR1016A</strain>
    </source>
</reference>
<sequence>MTHPPAEPEPIDIIARELHELTRHRIQQCPAWEDLDPSDPLEAGLIRWAYERARDFVGMYGGAEE</sequence>
<accession>A0A2R4WIB4</accession>
<evidence type="ECO:0000313" key="1">
    <source>
        <dbReference type="EMBL" id="AWB21265.1"/>
    </source>
</evidence>
<organism evidence="1 2">
    <name type="scientific">Methylobacterium currus</name>
    <dbReference type="NCBI Taxonomy" id="2051553"/>
    <lineage>
        <taxon>Bacteria</taxon>
        <taxon>Pseudomonadati</taxon>
        <taxon>Pseudomonadota</taxon>
        <taxon>Alphaproteobacteria</taxon>
        <taxon>Hyphomicrobiales</taxon>
        <taxon>Methylobacteriaceae</taxon>
        <taxon>Methylobacterium</taxon>
    </lineage>
</organism>
<dbReference type="KEGG" id="mee:DA075_10365"/>
<keyword evidence="2" id="KW-1185">Reference proteome</keyword>
<dbReference type="EMBL" id="CP028843">
    <property type="protein sequence ID" value="AWB21265.1"/>
    <property type="molecule type" value="Genomic_DNA"/>
</dbReference>
<protein>
    <submittedName>
        <fullName evidence="1">Uncharacterized protein</fullName>
    </submittedName>
</protein>
<evidence type="ECO:0000313" key="2">
    <source>
        <dbReference type="Proteomes" id="UP000244755"/>
    </source>
</evidence>
<gene>
    <name evidence="1" type="ORF">DA075_10365</name>
</gene>
<dbReference type="AlphaFoldDB" id="A0A2R4WIB4"/>
<name>A0A2R4WIB4_9HYPH</name>